<dbReference type="AlphaFoldDB" id="A0A9P6EQL8"/>
<evidence type="ECO:0000313" key="2">
    <source>
        <dbReference type="Proteomes" id="UP000807306"/>
    </source>
</evidence>
<protein>
    <submittedName>
        <fullName evidence="1">Uncharacterized protein</fullName>
    </submittedName>
</protein>
<organism evidence="1 2">
    <name type="scientific">Crepidotus variabilis</name>
    <dbReference type="NCBI Taxonomy" id="179855"/>
    <lineage>
        <taxon>Eukaryota</taxon>
        <taxon>Fungi</taxon>
        <taxon>Dikarya</taxon>
        <taxon>Basidiomycota</taxon>
        <taxon>Agaricomycotina</taxon>
        <taxon>Agaricomycetes</taxon>
        <taxon>Agaricomycetidae</taxon>
        <taxon>Agaricales</taxon>
        <taxon>Agaricineae</taxon>
        <taxon>Crepidotaceae</taxon>
        <taxon>Crepidotus</taxon>
    </lineage>
</organism>
<dbReference type="EMBL" id="MU157828">
    <property type="protein sequence ID" value="KAF9533421.1"/>
    <property type="molecule type" value="Genomic_DNA"/>
</dbReference>
<reference evidence="1" key="1">
    <citation type="submission" date="2020-11" db="EMBL/GenBank/DDBJ databases">
        <authorList>
            <consortium name="DOE Joint Genome Institute"/>
            <person name="Ahrendt S."/>
            <person name="Riley R."/>
            <person name="Andreopoulos W."/>
            <person name="Labutti K."/>
            <person name="Pangilinan J."/>
            <person name="Ruiz-Duenas F.J."/>
            <person name="Barrasa J.M."/>
            <person name="Sanchez-Garcia M."/>
            <person name="Camarero S."/>
            <person name="Miyauchi S."/>
            <person name="Serrano A."/>
            <person name="Linde D."/>
            <person name="Babiker R."/>
            <person name="Drula E."/>
            <person name="Ayuso-Fernandez I."/>
            <person name="Pacheco R."/>
            <person name="Padilla G."/>
            <person name="Ferreira P."/>
            <person name="Barriuso J."/>
            <person name="Kellner H."/>
            <person name="Castanera R."/>
            <person name="Alfaro M."/>
            <person name="Ramirez L."/>
            <person name="Pisabarro A.G."/>
            <person name="Kuo A."/>
            <person name="Tritt A."/>
            <person name="Lipzen A."/>
            <person name="He G."/>
            <person name="Yan M."/>
            <person name="Ng V."/>
            <person name="Cullen D."/>
            <person name="Martin F."/>
            <person name="Rosso M.-N."/>
            <person name="Henrissat B."/>
            <person name="Hibbett D."/>
            <person name="Martinez A.T."/>
            <person name="Grigoriev I.V."/>
        </authorList>
    </citation>
    <scope>NUCLEOTIDE SEQUENCE</scope>
    <source>
        <strain evidence="1">CBS 506.95</strain>
    </source>
</reference>
<evidence type="ECO:0000313" key="1">
    <source>
        <dbReference type="EMBL" id="KAF9533421.1"/>
    </source>
</evidence>
<keyword evidence="2" id="KW-1185">Reference proteome</keyword>
<accession>A0A9P6EQL8</accession>
<gene>
    <name evidence="1" type="ORF">CPB83DRAFT_831936</name>
</gene>
<sequence>MRVRFMIIPDPSRRVERKQTKKRSFWSLTSAAFQYEFFCQPVDGLEGSTPVGNVATDTHTLVERMLKALRRKAKWMAFFGTWAYSIRRLTILELVELSFEFEADNKNLDKEYMKRLNDIFVVIVLN</sequence>
<name>A0A9P6EQL8_9AGAR</name>
<dbReference type="Proteomes" id="UP000807306">
    <property type="component" value="Unassembled WGS sequence"/>
</dbReference>
<comment type="caution">
    <text evidence="1">The sequence shown here is derived from an EMBL/GenBank/DDBJ whole genome shotgun (WGS) entry which is preliminary data.</text>
</comment>
<proteinExistence type="predicted"/>